<comment type="pathway">
    <text evidence="2 7">Protein biosynthesis; polypeptide chain elongation.</text>
</comment>
<dbReference type="HOGENOM" id="CLU_074944_0_1_0"/>
<keyword evidence="13" id="KW-1185">Reference proteome</keyword>
<organism evidence="12 13">
    <name type="scientific">Calditerrivibrio nitroreducens (strain DSM 19672 / NBRC 101217 / Yu37-1)</name>
    <dbReference type="NCBI Taxonomy" id="768670"/>
    <lineage>
        <taxon>Bacteria</taxon>
        <taxon>Pseudomonadati</taxon>
        <taxon>Deferribacterota</taxon>
        <taxon>Deferribacteres</taxon>
        <taxon>Deferribacterales</taxon>
        <taxon>Calditerrivibrionaceae</taxon>
    </lineage>
</organism>
<dbReference type="KEGG" id="cni:Calni_0233"/>
<reference evidence="12 13" key="2">
    <citation type="journal article" date="2011" name="Stand. Genomic Sci.">
        <title>Complete genome sequence of Calditerrivibrio nitroreducens type strain (Yu37-1).</title>
        <authorList>
            <person name="Pitluck S."/>
            <person name="Sikorski J."/>
            <person name="Zeytun A."/>
            <person name="Lapidus A."/>
            <person name="Nolan M."/>
            <person name="Lucas S."/>
            <person name="Hammon N."/>
            <person name="Deshpande S."/>
            <person name="Cheng J.F."/>
            <person name="Tapia R."/>
            <person name="Han C."/>
            <person name="Goodwin L."/>
            <person name="Liolios K."/>
            <person name="Pagani I."/>
            <person name="Ivanova N."/>
            <person name="Mavromatis K."/>
            <person name="Pati A."/>
            <person name="Chen A."/>
            <person name="Palaniappan K."/>
            <person name="Hauser L."/>
            <person name="Chang Y.J."/>
            <person name="Jeffries C.D."/>
            <person name="Detter J.C."/>
            <person name="Brambilla E."/>
            <person name="Djao O.D."/>
            <person name="Rohde M."/>
            <person name="Spring S."/>
            <person name="Goker M."/>
            <person name="Woyke T."/>
            <person name="Bristow J."/>
            <person name="Eisen J.A."/>
            <person name="Markowitz V."/>
            <person name="Hugenholtz P."/>
            <person name="Kyrpides N.C."/>
            <person name="Klenk H.P."/>
            <person name="Land M."/>
        </authorList>
    </citation>
    <scope>NUCLEOTIDE SEQUENCE [LARGE SCALE GENOMIC DNA]</scope>
    <source>
        <strain evidence="13">DSM 19672 / NBRC 101217 / Yu37-1</strain>
    </source>
</reference>
<reference key="1">
    <citation type="submission" date="2010-11" db="EMBL/GenBank/DDBJ databases">
        <title>The complete genome of chromosome of Calditerrivibrio nitroreducens DSM 19672.</title>
        <authorList>
            <consortium name="US DOE Joint Genome Institute (JGI-PGF)"/>
            <person name="Lucas S."/>
            <person name="Copeland A."/>
            <person name="Lapidus A."/>
            <person name="Bruce D."/>
            <person name="Goodwin L."/>
            <person name="Pitluck S."/>
            <person name="Kyrpides N."/>
            <person name="Mavromatis K."/>
            <person name="Ivanova N."/>
            <person name="Mikhailova N."/>
            <person name="Zeytun A."/>
            <person name="Brettin T."/>
            <person name="Detter J.C."/>
            <person name="Tapia R."/>
            <person name="Han C."/>
            <person name="Land M."/>
            <person name="Hauser L."/>
            <person name="Markowitz V."/>
            <person name="Cheng J.-F."/>
            <person name="Hugenholtz P."/>
            <person name="Woyke T."/>
            <person name="Wu D."/>
            <person name="Spring S."/>
            <person name="Schroeder M."/>
            <person name="Brambilla E."/>
            <person name="Klenk H.-P."/>
            <person name="Eisen J.A."/>
        </authorList>
    </citation>
    <scope>NUCLEOTIDE SEQUENCE [LARGE SCALE GENOMIC DNA]</scope>
    <source>
        <strain>DSM 19672</strain>
    </source>
</reference>
<dbReference type="PANTHER" id="PTHR30053">
    <property type="entry name" value="ELONGATION FACTOR P"/>
    <property type="match status" value="1"/>
</dbReference>
<dbReference type="CDD" id="cd05794">
    <property type="entry name" value="S1_EF-P_repeat_2"/>
    <property type="match status" value="1"/>
</dbReference>
<accession>E4TJI4</accession>
<dbReference type="NCBIfam" id="TIGR00038">
    <property type="entry name" value="efp"/>
    <property type="match status" value="1"/>
</dbReference>
<dbReference type="Proteomes" id="UP000007039">
    <property type="component" value="Chromosome"/>
</dbReference>
<gene>
    <name evidence="7" type="primary">efp</name>
    <name evidence="12" type="ordered locus">Calni_0233</name>
</gene>
<dbReference type="OrthoDB" id="9801844at2"/>
<dbReference type="GO" id="GO:0043043">
    <property type="term" value="P:peptide biosynthetic process"/>
    <property type="evidence" value="ECO:0007669"/>
    <property type="project" value="InterPro"/>
</dbReference>
<dbReference type="InterPro" id="IPR013852">
    <property type="entry name" value="Transl_elong_P/YeiP_CS"/>
</dbReference>
<dbReference type="RefSeq" id="WP_013450363.1">
    <property type="nucleotide sequence ID" value="NC_014758.1"/>
</dbReference>
<comment type="subcellular location">
    <subcellularLocation>
        <location evidence="1 7">Cytoplasm</location>
    </subcellularLocation>
</comment>
<dbReference type="GO" id="GO:0003746">
    <property type="term" value="F:translation elongation factor activity"/>
    <property type="evidence" value="ECO:0007669"/>
    <property type="project" value="UniProtKB-UniRule"/>
</dbReference>
<dbReference type="Gene3D" id="2.40.50.140">
    <property type="entry name" value="Nucleic acid-binding proteins"/>
    <property type="match status" value="2"/>
</dbReference>
<evidence type="ECO:0000259" key="11">
    <source>
        <dbReference type="SMART" id="SM01185"/>
    </source>
</evidence>
<proteinExistence type="inferred from homology"/>
<dbReference type="FunFam" id="2.40.50.140:FF:000004">
    <property type="entry name" value="Elongation factor P"/>
    <property type="match status" value="1"/>
</dbReference>
<dbReference type="CDD" id="cd04470">
    <property type="entry name" value="S1_EF-P_repeat_1"/>
    <property type="match status" value="1"/>
</dbReference>
<dbReference type="SMART" id="SM01185">
    <property type="entry name" value="EFP"/>
    <property type="match status" value="1"/>
</dbReference>
<evidence type="ECO:0000256" key="5">
    <source>
        <dbReference type="ARBA" id="ARBA00022768"/>
    </source>
</evidence>
<evidence type="ECO:0000313" key="12">
    <source>
        <dbReference type="EMBL" id="ADR18146.1"/>
    </source>
</evidence>
<dbReference type="SMART" id="SM00841">
    <property type="entry name" value="Elong-fact-P_C"/>
    <property type="match status" value="1"/>
</dbReference>
<evidence type="ECO:0000256" key="1">
    <source>
        <dbReference type="ARBA" id="ARBA00004496"/>
    </source>
</evidence>
<dbReference type="AlphaFoldDB" id="E4TJI4"/>
<feature type="domain" description="Translation elongation factor P/YeiP central" evidence="11">
    <location>
        <begin position="68"/>
        <end position="122"/>
    </location>
</feature>
<sequence>MVVTPNQFRRGTKIEVDGEPYTVVEYLHIKMGRGGANVRTKMKSLITGRVIERTFTSDEKIKQPDFEEKQMQYLYNDGENYYFMDNETYEQITMTSEEVGEAALFMPENINVKVQIFNKKPIGVEIPNFVELEVVETVPGIKGDTVSGGSKPAKVSTGGTVTVPLFINEGDIIKIDTRDGSYIERVSR</sequence>
<keyword evidence="5 7" id="KW-0251">Elongation factor</keyword>
<dbReference type="UniPathway" id="UPA00345"/>
<dbReference type="Pfam" id="PF08207">
    <property type="entry name" value="EFP_N"/>
    <property type="match status" value="1"/>
</dbReference>
<evidence type="ECO:0000313" key="13">
    <source>
        <dbReference type="Proteomes" id="UP000007039"/>
    </source>
</evidence>
<evidence type="ECO:0000256" key="6">
    <source>
        <dbReference type="ARBA" id="ARBA00022917"/>
    </source>
</evidence>
<dbReference type="InterPro" id="IPR014722">
    <property type="entry name" value="Rib_uL2_dom2"/>
</dbReference>
<feature type="domain" description="Elongation factor P C-terminal" evidence="10">
    <location>
        <begin position="130"/>
        <end position="185"/>
    </location>
</feature>
<evidence type="ECO:0000256" key="8">
    <source>
        <dbReference type="NCBIfam" id="TIGR00038"/>
    </source>
</evidence>
<name>E4TJI4_CALNY</name>
<evidence type="ECO:0000256" key="4">
    <source>
        <dbReference type="ARBA" id="ARBA00022490"/>
    </source>
</evidence>
<keyword evidence="4 7" id="KW-0963">Cytoplasm</keyword>
<dbReference type="eggNOG" id="COG0231">
    <property type="taxonomic scope" value="Bacteria"/>
</dbReference>
<dbReference type="SUPFAM" id="SSF50104">
    <property type="entry name" value="Translation proteins SH3-like domain"/>
    <property type="match status" value="1"/>
</dbReference>
<evidence type="ECO:0000256" key="9">
    <source>
        <dbReference type="RuleBase" id="RU004389"/>
    </source>
</evidence>
<dbReference type="InterPro" id="IPR012340">
    <property type="entry name" value="NA-bd_OB-fold"/>
</dbReference>
<dbReference type="EMBL" id="CP002347">
    <property type="protein sequence ID" value="ADR18146.1"/>
    <property type="molecule type" value="Genomic_DNA"/>
</dbReference>
<dbReference type="InterPro" id="IPR015365">
    <property type="entry name" value="Elong-fact-P_C"/>
</dbReference>
<dbReference type="PANTHER" id="PTHR30053:SF12">
    <property type="entry name" value="ELONGATION FACTOR P (EF-P) FAMILY PROTEIN"/>
    <property type="match status" value="1"/>
</dbReference>
<dbReference type="InterPro" id="IPR013185">
    <property type="entry name" value="Transl_elong_KOW-like"/>
</dbReference>
<comment type="similarity">
    <text evidence="3 7 9">Belongs to the elongation factor P family.</text>
</comment>
<dbReference type="InterPro" id="IPR020599">
    <property type="entry name" value="Transl_elong_fac_P/YeiP"/>
</dbReference>
<dbReference type="Pfam" id="PF01132">
    <property type="entry name" value="EFP"/>
    <property type="match status" value="1"/>
</dbReference>
<dbReference type="PROSITE" id="PS01275">
    <property type="entry name" value="EFP"/>
    <property type="match status" value="1"/>
</dbReference>
<dbReference type="STRING" id="768670.Calni_0233"/>
<dbReference type="InterPro" id="IPR008991">
    <property type="entry name" value="Translation_prot_SH3-like_sf"/>
</dbReference>
<keyword evidence="6 7" id="KW-0648">Protein biosynthesis</keyword>
<dbReference type="SUPFAM" id="SSF50249">
    <property type="entry name" value="Nucleic acid-binding proteins"/>
    <property type="match status" value="2"/>
</dbReference>
<dbReference type="FunFam" id="2.40.50.140:FF:000009">
    <property type="entry name" value="Elongation factor P"/>
    <property type="match status" value="1"/>
</dbReference>
<evidence type="ECO:0000256" key="7">
    <source>
        <dbReference type="HAMAP-Rule" id="MF_00141"/>
    </source>
</evidence>
<dbReference type="Pfam" id="PF09285">
    <property type="entry name" value="Elong-fact-P_C"/>
    <property type="match status" value="1"/>
</dbReference>
<dbReference type="GO" id="GO:0005829">
    <property type="term" value="C:cytosol"/>
    <property type="evidence" value="ECO:0007669"/>
    <property type="project" value="UniProtKB-ARBA"/>
</dbReference>
<dbReference type="NCBIfam" id="NF001810">
    <property type="entry name" value="PRK00529.1"/>
    <property type="match status" value="1"/>
</dbReference>
<comment type="function">
    <text evidence="7">Involved in peptide bond synthesis. Stimulates efficient translation and peptide-bond synthesis on native or reconstituted 70S ribosomes in vitro. Probably functions indirectly by altering the affinity of the ribosome for aminoacyl-tRNA, thus increasing their reactivity as acceptors for peptidyl transferase.</text>
</comment>
<evidence type="ECO:0000256" key="2">
    <source>
        <dbReference type="ARBA" id="ARBA00004815"/>
    </source>
</evidence>
<dbReference type="InterPro" id="IPR001059">
    <property type="entry name" value="Transl_elong_P/YeiP_cen"/>
</dbReference>
<evidence type="ECO:0000259" key="10">
    <source>
        <dbReference type="SMART" id="SM00841"/>
    </source>
</evidence>
<dbReference type="InterPro" id="IPR011768">
    <property type="entry name" value="Transl_elongation_fac_P"/>
</dbReference>
<dbReference type="HAMAP" id="MF_00141">
    <property type="entry name" value="EF_P"/>
    <property type="match status" value="1"/>
</dbReference>
<dbReference type="Gene3D" id="2.30.30.30">
    <property type="match status" value="1"/>
</dbReference>
<protein>
    <recommendedName>
        <fullName evidence="7 8">Elongation factor P</fullName>
        <shortName evidence="7">EF-P</shortName>
    </recommendedName>
</protein>
<dbReference type="FunFam" id="2.30.30.30:FF:000003">
    <property type="entry name" value="Elongation factor P"/>
    <property type="match status" value="1"/>
</dbReference>
<dbReference type="PIRSF" id="PIRSF005901">
    <property type="entry name" value="EF-P"/>
    <property type="match status" value="1"/>
</dbReference>
<evidence type="ECO:0000256" key="3">
    <source>
        <dbReference type="ARBA" id="ARBA00009479"/>
    </source>
</evidence>